<dbReference type="OrthoDB" id="10266364at2759"/>
<dbReference type="AlphaFoldDB" id="A0A1L7WQW8"/>
<accession>A0A1L7WQW8</accession>
<evidence type="ECO:0000256" key="1">
    <source>
        <dbReference type="ARBA" id="ARBA00001933"/>
    </source>
</evidence>
<organism evidence="5 6">
    <name type="scientific">Phialocephala subalpina</name>
    <dbReference type="NCBI Taxonomy" id="576137"/>
    <lineage>
        <taxon>Eukaryota</taxon>
        <taxon>Fungi</taxon>
        <taxon>Dikarya</taxon>
        <taxon>Ascomycota</taxon>
        <taxon>Pezizomycotina</taxon>
        <taxon>Leotiomycetes</taxon>
        <taxon>Helotiales</taxon>
        <taxon>Mollisiaceae</taxon>
        <taxon>Phialocephala</taxon>
        <taxon>Phialocephala fortinii species complex</taxon>
    </lineage>
</organism>
<dbReference type="PANTHER" id="PTHR43780:SF2">
    <property type="entry name" value="1-AMINOCYCLOPROPANE-1-CARBOXYLATE DEAMINASE-RELATED"/>
    <property type="match status" value="1"/>
</dbReference>
<keyword evidence="3" id="KW-0663">Pyridoxal phosphate</keyword>
<evidence type="ECO:0000256" key="2">
    <source>
        <dbReference type="ARBA" id="ARBA00008639"/>
    </source>
</evidence>
<dbReference type="Proteomes" id="UP000184330">
    <property type="component" value="Unassembled WGS sequence"/>
</dbReference>
<protein>
    <recommendedName>
        <fullName evidence="4">Tryptophan synthase beta chain-like PALP domain-containing protein</fullName>
    </recommendedName>
</protein>
<evidence type="ECO:0000256" key="3">
    <source>
        <dbReference type="ARBA" id="ARBA00022898"/>
    </source>
</evidence>
<dbReference type="Gene3D" id="3.40.50.1100">
    <property type="match status" value="2"/>
</dbReference>
<reference evidence="5 6" key="1">
    <citation type="submission" date="2016-03" db="EMBL/GenBank/DDBJ databases">
        <authorList>
            <person name="Ploux O."/>
        </authorList>
    </citation>
    <scope>NUCLEOTIDE SEQUENCE [LARGE SCALE GENOMIC DNA]</scope>
    <source>
        <strain evidence="5 6">UAMH 11012</strain>
    </source>
</reference>
<evidence type="ECO:0000313" key="6">
    <source>
        <dbReference type="Proteomes" id="UP000184330"/>
    </source>
</evidence>
<sequence length="298" mass="32441">MRQVAAVAAKHGLKVPSSPLSKPQCLIKAERFKTLLKPQLRGHDAKIRKAHLLPNDHVSPDFPEYKTLGNVQIMHLLSATLSPHDSKADVEKVLSTLRSQGEIPYWIPSGASIHPLGGLGYARFAFELAHQENELGVFFDTIILPCAAGSTLAGIITGFKLIQKLTKDSADEEEEKGRRIIGIDVFANWPEQSRAQILSIARNTGSLIGLGDEDIRECDVVVDDRWNGGKYGVLNRETKDAVKMLAGLEGILTDPVYTGKAMAALIGKARKGEFEGSRNVLFVHTGGVPVLSAYPDLM</sequence>
<comment type="cofactor">
    <cofactor evidence="1">
        <name>pyridoxal 5'-phosphate</name>
        <dbReference type="ChEBI" id="CHEBI:597326"/>
    </cofactor>
</comment>
<keyword evidence="6" id="KW-1185">Reference proteome</keyword>
<dbReference type="PIRSF" id="PIRSF006278">
    <property type="entry name" value="ACCD_DCysDesulf"/>
    <property type="match status" value="1"/>
</dbReference>
<dbReference type="PANTHER" id="PTHR43780">
    <property type="entry name" value="1-AMINOCYCLOPROPANE-1-CARBOXYLATE DEAMINASE-RELATED"/>
    <property type="match status" value="1"/>
</dbReference>
<comment type="similarity">
    <text evidence="2">Belongs to the ACC deaminase/D-cysteine desulfhydrase family.</text>
</comment>
<evidence type="ECO:0000313" key="5">
    <source>
        <dbReference type="EMBL" id="CZR55177.1"/>
    </source>
</evidence>
<name>A0A1L7WQW8_9HELO</name>
<dbReference type="InterPro" id="IPR001926">
    <property type="entry name" value="TrpB-like_PALP"/>
</dbReference>
<dbReference type="Pfam" id="PF00291">
    <property type="entry name" value="PALP"/>
    <property type="match status" value="1"/>
</dbReference>
<feature type="domain" description="Tryptophan synthase beta chain-like PALP" evidence="4">
    <location>
        <begin position="63"/>
        <end position="286"/>
    </location>
</feature>
<dbReference type="InterPro" id="IPR036052">
    <property type="entry name" value="TrpB-like_PALP_sf"/>
</dbReference>
<dbReference type="InterPro" id="IPR027278">
    <property type="entry name" value="ACCD_DCysDesulf"/>
</dbReference>
<dbReference type="SUPFAM" id="SSF53686">
    <property type="entry name" value="Tryptophan synthase beta subunit-like PLP-dependent enzymes"/>
    <property type="match status" value="1"/>
</dbReference>
<gene>
    <name evidence="5" type="ORF">PAC_05063</name>
</gene>
<proteinExistence type="inferred from homology"/>
<evidence type="ECO:0000259" key="4">
    <source>
        <dbReference type="Pfam" id="PF00291"/>
    </source>
</evidence>
<dbReference type="GO" id="GO:0019148">
    <property type="term" value="F:D-cysteine desulfhydrase activity"/>
    <property type="evidence" value="ECO:0007669"/>
    <property type="project" value="TreeGrafter"/>
</dbReference>
<dbReference type="STRING" id="576137.A0A1L7WQW8"/>
<dbReference type="EMBL" id="FJOG01000006">
    <property type="protein sequence ID" value="CZR55177.1"/>
    <property type="molecule type" value="Genomic_DNA"/>
</dbReference>